<keyword evidence="3" id="KW-1185">Reference proteome</keyword>
<evidence type="ECO:0000313" key="3">
    <source>
        <dbReference type="Proteomes" id="UP000294862"/>
    </source>
</evidence>
<dbReference type="Proteomes" id="UP000294862">
    <property type="component" value="Unassembled WGS sequence"/>
</dbReference>
<organism evidence="2 3">
    <name type="scientific">Dokdonella fugitiva</name>
    <dbReference type="NCBI Taxonomy" id="328517"/>
    <lineage>
        <taxon>Bacteria</taxon>
        <taxon>Pseudomonadati</taxon>
        <taxon>Pseudomonadota</taxon>
        <taxon>Gammaproteobacteria</taxon>
        <taxon>Lysobacterales</taxon>
        <taxon>Rhodanobacteraceae</taxon>
        <taxon>Dokdonella</taxon>
    </lineage>
</organism>
<gene>
    <name evidence="2" type="ORF">EV148_101691</name>
</gene>
<proteinExistence type="predicted"/>
<protein>
    <submittedName>
        <fullName evidence="2">Methyltransferase family protein</fullName>
    </submittedName>
</protein>
<dbReference type="InterPro" id="IPR029063">
    <property type="entry name" value="SAM-dependent_MTases_sf"/>
</dbReference>
<accession>A0A4V2S379</accession>
<dbReference type="GO" id="GO:0008757">
    <property type="term" value="F:S-adenosylmethionine-dependent methyltransferase activity"/>
    <property type="evidence" value="ECO:0007669"/>
    <property type="project" value="InterPro"/>
</dbReference>
<dbReference type="OrthoDB" id="9797252at2"/>
<dbReference type="AlphaFoldDB" id="A0A4V2S379"/>
<dbReference type="EMBL" id="SLWQ01000001">
    <property type="protein sequence ID" value="TCO43270.1"/>
    <property type="molecule type" value="Genomic_DNA"/>
</dbReference>
<keyword evidence="2" id="KW-0489">Methyltransferase</keyword>
<dbReference type="PANTHER" id="PTHR45180:SF1">
    <property type="entry name" value="OS01G0307686 PROTEIN"/>
    <property type="match status" value="1"/>
</dbReference>
<evidence type="ECO:0000259" key="1">
    <source>
        <dbReference type="Pfam" id="PF08241"/>
    </source>
</evidence>
<keyword evidence="2" id="KW-0808">Transferase</keyword>
<dbReference type="CDD" id="cd02440">
    <property type="entry name" value="AdoMet_MTases"/>
    <property type="match status" value="1"/>
</dbReference>
<evidence type="ECO:0000313" key="2">
    <source>
        <dbReference type="EMBL" id="TCO43270.1"/>
    </source>
</evidence>
<dbReference type="GO" id="GO:0032259">
    <property type="term" value="P:methylation"/>
    <property type="evidence" value="ECO:0007669"/>
    <property type="project" value="UniProtKB-KW"/>
</dbReference>
<dbReference type="Gene3D" id="3.40.50.150">
    <property type="entry name" value="Vaccinia Virus protein VP39"/>
    <property type="match status" value="1"/>
</dbReference>
<dbReference type="InterPro" id="IPR013216">
    <property type="entry name" value="Methyltransf_11"/>
</dbReference>
<feature type="domain" description="Methyltransferase type 11" evidence="1">
    <location>
        <begin position="41"/>
        <end position="128"/>
    </location>
</feature>
<dbReference type="Pfam" id="PF08241">
    <property type="entry name" value="Methyltransf_11"/>
    <property type="match status" value="1"/>
</dbReference>
<dbReference type="SUPFAM" id="SSF53335">
    <property type="entry name" value="S-adenosyl-L-methionine-dependent methyltransferases"/>
    <property type="match status" value="1"/>
</dbReference>
<sequence>MSFKDHFSGHAGAYHEARPTYPEALFDWLASQAPSRDLAWDAGCGNGQASVALARRFARVHATDPSAAQIANAEARPNVDYRVEPAEACSLAGASAGLATVAQALHWFDHARYHAEVRRVLVPGGVVAAWAYADCSVAPVVDAAKDRLYVDLTGPYWPPERRYIDEGYRTVPFPFDEIDVPAFDMHVDWTLAQFLAYLRSWSATQRYLAANGEDPVALVEDEITRGWGDPHAVRRVRWDFHLRAGRV</sequence>
<comment type="caution">
    <text evidence="2">The sequence shown here is derived from an EMBL/GenBank/DDBJ whole genome shotgun (WGS) entry which is preliminary data.</text>
</comment>
<dbReference type="PANTHER" id="PTHR45180">
    <property type="entry name" value="OS01G0307686 PROTEIN"/>
    <property type="match status" value="1"/>
</dbReference>
<reference evidence="2 3" key="1">
    <citation type="journal article" date="2015" name="Stand. Genomic Sci.">
        <title>Genomic Encyclopedia of Bacterial and Archaeal Type Strains, Phase III: the genomes of soil and plant-associated and newly described type strains.</title>
        <authorList>
            <person name="Whitman W.B."/>
            <person name="Woyke T."/>
            <person name="Klenk H.P."/>
            <person name="Zhou Y."/>
            <person name="Lilburn T.G."/>
            <person name="Beck B.J."/>
            <person name="De Vos P."/>
            <person name="Vandamme P."/>
            <person name="Eisen J.A."/>
            <person name="Garrity G."/>
            <person name="Hugenholtz P."/>
            <person name="Kyrpides N.C."/>
        </authorList>
    </citation>
    <scope>NUCLEOTIDE SEQUENCE [LARGE SCALE GENOMIC DNA]</scope>
    <source>
        <strain evidence="2 3">A3</strain>
    </source>
</reference>
<dbReference type="RefSeq" id="WP_131993453.1">
    <property type="nucleotide sequence ID" value="NZ_SLWQ01000001.1"/>
</dbReference>
<name>A0A4V2S379_9GAMM</name>